<organism evidence="1 2">
    <name type="scientific">Melipona quadrifasciata</name>
    <dbReference type="NCBI Taxonomy" id="166423"/>
    <lineage>
        <taxon>Eukaryota</taxon>
        <taxon>Metazoa</taxon>
        <taxon>Ecdysozoa</taxon>
        <taxon>Arthropoda</taxon>
        <taxon>Hexapoda</taxon>
        <taxon>Insecta</taxon>
        <taxon>Pterygota</taxon>
        <taxon>Neoptera</taxon>
        <taxon>Endopterygota</taxon>
        <taxon>Hymenoptera</taxon>
        <taxon>Apocrita</taxon>
        <taxon>Aculeata</taxon>
        <taxon>Apoidea</taxon>
        <taxon>Anthophila</taxon>
        <taxon>Apidae</taxon>
        <taxon>Melipona</taxon>
    </lineage>
</organism>
<sequence length="148" mass="16932">MKVVQEPGIFAMTDVNHGKFGFCKCKNLHLGIAREHGSELETLFCTLSVLLLIFKLGGCREVGLDRPNFSILRLKSICIFTPGLSAHNSYFSHSQKLQKISISPKKKSRRLYDCRLQAAKFQRKFGKQIKLLSDAEVYFVYYQLQLNV</sequence>
<evidence type="ECO:0000313" key="1">
    <source>
        <dbReference type="EMBL" id="KOX76695.1"/>
    </source>
</evidence>
<proteinExistence type="predicted"/>
<reference evidence="1 2" key="1">
    <citation type="submission" date="2015-07" db="EMBL/GenBank/DDBJ databases">
        <title>The genome of Melipona quadrifasciata.</title>
        <authorList>
            <person name="Pan H."/>
            <person name="Kapheim K."/>
        </authorList>
    </citation>
    <scope>NUCLEOTIDE SEQUENCE [LARGE SCALE GENOMIC DNA]</scope>
    <source>
        <strain evidence="1">0111107301</strain>
        <tissue evidence="1">Whole body</tissue>
    </source>
</reference>
<name>A0A0M9A3W2_9HYME</name>
<protein>
    <submittedName>
        <fullName evidence="1">Uncharacterized protein</fullName>
    </submittedName>
</protein>
<dbReference type="AlphaFoldDB" id="A0A0M9A3W2"/>
<accession>A0A0M9A3W2</accession>
<dbReference type="Proteomes" id="UP000053105">
    <property type="component" value="Unassembled WGS sequence"/>
</dbReference>
<evidence type="ECO:0000313" key="2">
    <source>
        <dbReference type="Proteomes" id="UP000053105"/>
    </source>
</evidence>
<dbReference type="EMBL" id="KQ435742">
    <property type="protein sequence ID" value="KOX76695.1"/>
    <property type="molecule type" value="Genomic_DNA"/>
</dbReference>
<gene>
    <name evidence="1" type="ORF">WN51_11050</name>
</gene>
<keyword evidence="2" id="KW-1185">Reference proteome</keyword>